<dbReference type="GO" id="GO:0005789">
    <property type="term" value="C:endoplasmic reticulum membrane"/>
    <property type="evidence" value="ECO:0007669"/>
    <property type="project" value="UniProtKB-ARBA"/>
</dbReference>
<dbReference type="OMA" id="HISANKM"/>
<accession>H3A7F7</accession>
<dbReference type="EMBL" id="AFYH01059950">
    <property type="status" value="NOT_ANNOTATED_CDS"/>
    <property type="molecule type" value="Genomic_DNA"/>
</dbReference>
<dbReference type="PANTHER" id="PTHR23319:SF1">
    <property type="entry name" value="PROTEIN ASTER-C"/>
    <property type="match status" value="1"/>
</dbReference>
<dbReference type="Pfam" id="PF02893">
    <property type="entry name" value="GRAM"/>
    <property type="match status" value="1"/>
</dbReference>
<evidence type="ECO:0000256" key="5">
    <source>
        <dbReference type="SAM" id="MobiDB-lite"/>
    </source>
</evidence>
<dbReference type="HOGENOM" id="CLU_015189_2_0_1"/>
<dbReference type="Proteomes" id="UP000008672">
    <property type="component" value="Unassembled WGS sequence"/>
</dbReference>
<reference evidence="8" key="3">
    <citation type="submission" date="2025-09" db="UniProtKB">
        <authorList>
            <consortium name="Ensembl"/>
        </authorList>
    </citation>
    <scope>IDENTIFICATION</scope>
</reference>
<dbReference type="GO" id="GO:0120020">
    <property type="term" value="F:cholesterol transfer activity"/>
    <property type="evidence" value="ECO:0007669"/>
    <property type="project" value="TreeGrafter"/>
</dbReference>
<dbReference type="EMBL" id="AFYH01059953">
    <property type="status" value="NOT_ANNOTATED_CDS"/>
    <property type="molecule type" value="Genomic_DNA"/>
</dbReference>
<evidence type="ECO:0000256" key="1">
    <source>
        <dbReference type="ARBA" id="ARBA00004167"/>
    </source>
</evidence>
<dbReference type="EMBL" id="AFYH01059949">
    <property type="status" value="NOT_ANNOTATED_CDS"/>
    <property type="molecule type" value="Genomic_DNA"/>
</dbReference>
<dbReference type="GO" id="GO:0015485">
    <property type="term" value="F:cholesterol binding"/>
    <property type="evidence" value="ECO:0007669"/>
    <property type="project" value="TreeGrafter"/>
</dbReference>
<evidence type="ECO:0000256" key="4">
    <source>
        <dbReference type="ARBA" id="ARBA00023136"/>
    </source>
</evidence>
<protein>
    <submittedName>
        <fullName evidence="8">GRAM domain containing 1C</fullName>
    </submittedName>
</protein>
<gene>
    <name evidence="8" type="primary">GRAMD1C</name>
</gene>
<dbReference type="GO" id="GO:0005886">
    <property type="term" value="C:plasma membrane"/>
    <property type="evidence" value="ECO:0007669"/>
    <property type="project" value="TreeGrafter"/>
</dbReference>
<reference evidence="9" key="1">
    <citation type="submission" date="2011-08" db="EMBL/GenBank/DDBJ databases">
        <title>The draft genome of Latimeria chalumnae.</title>
        <authorList>
            <person name="Di Palma F."/>
            <person name="Alfoldi J."/>
            <person name="Johnson J."/>
            <person name="Berlin A."/>
            <person name="Gnerre S."/>
            <person name="Jaffe D."/>
            <person name="MacCallum I."/>
            <person name="Young S."/>
            <person name="Walker B.J."/>
            <person name="Lander E."/>
            <person name="Lindblad-Toh K."/>
        </authorList>
    </citation>
    <scope>NUCLEOTIDE SEQUENCE [LARGE SCALE GENOMIC DNA]</scope>
    <source>
        <strain evidence="9">Wild caught</strain>
    </source>
</reference>
<keyword evidence="9" id="KW-1185">Reference proteome</keyword>
<feature type="domain" description="VASt" evidence="7">
    <location>
        <begin position="252"/>
        <end position="423"/>
    </location>
</feature>
<keyword evidence="3 6" id="KW-1133">Transmembrane helix</keyword>
<dbReference type="PANTHER" id="PTHR23319">
    <property type="entry name" value="GRAM DOMAIN CONTAINING 1B, ISOFORM E"/>
    <property type="match status" value="1"/>
</dbReference>
<proteinExistence type="predicted"/>
<dbReference type="EMBL" id="AFYH01059951">
    <property type="status" value="NOT_ANNOTATED_CDS"/>
    <property type="molecule type" value="Genomic_DNA"/>
</dbReference>
<dbReference type="EMBL" id="AFYH01059945">
    <property type="status" value="NOT_ANNOTATED_CDS"/>
    <property type="molecule type" value="Genomic_DNA"/>
</dbReference>
<dbReference type="InterPro" id="IPR031968">
    <property type="entry name" value="VASt"/>
</dbReference>
<feature type="transmembrane region" description="Helical" evidence="6">
    <location>
        <begin position="478"/>
        <end position="502"/>
    </location>
</feature>
<dbReference type="InterPro" id="IPR051482">
    <property type="entry name" value="Cholesterol_transport"/>
</dbReference>
<dbReference type="FunCoup" id="H3A7F7">
    <property type="interactions" value="695"/>
</dbReference>
<sequence>DYACALQKDILLQGRLYLSENWLCFHSNIFGWETLITIALKDISSMTKEKTARLIPNAIQISTNNEKFFFTSFANRDKSFLTVFRMWQNVLMGEHLSKREFWLMVQQNYGNELGLNSEEMEGITMQTEEQKKKKKPQKRMSIKGQERSDKLSKALSALEEPSSNIPKTHGKSMGGGRKEIKRERSPCEKTPPSVNLKCPLETPERKQSVQTNIKTPSAALDLNGNKGFHREKSSSSDTTDGAENTVFGSDLQGRLFINRVFRISADHMFELLFTDSHFVRRFMESRKILGLVSGPWKTDNSSNQTRLLNYTITIANPLIGKFSTADEKQILYKESRQGQYYLVDAEVMMHEVPYHDYFYNLNRYCIIRTSKHKCRLRVSTDVQYKKHPWGIIKSVIEKNSFSGLQNYFNQMESDLLAEESPGSQSLVDPSKPGGLRRRGRTCSLSEQLSKQLSAGDGSLDPREEGAGKRHSARRKRTLLFFLTSCIALQLFFLILLNITLFYKLSKIESVAQRIHLPSRIPLPDTPSLNLSPNLVIGEETPPREKMEMKRLKGVLTDSINLLEQ</sequence>
<dbReference type="GO" id="GO:0140268">
    <property type="term" value="C:endoplasmic reticulum-plasma membrane contact site"/>
    <property type="evidence" value="ECO:0007669"/>
    <property type="project" value="TreeGrafter"/>
</dbReference>
<dbReference type="STRING" id="7897.ENSLACP00000005578"/>
<evidence type="ECO:0000256" key="3">
    <source>
        <dbReference type="ARBA" id="ARBA00022989"/>
    </source>
</evidence>
<dbReference type="InterPro" id="IPR004182">
    <property type="entry name" value="GRAM"/>
</dbReference>
<dbReference type="EMBL" id="AFYH01059944">
    <property type="status" value="NOT_ANNOTATED_CDS"/>
    <property type="molecule type" value="Genomic_DNA"/>
</dbReference>
<feature type="compositionally biased region" description="Basic and acidic residues" evidence="5">
    <location>
        <begin position="176"/>
        <end position="187"/>
    </location>
</feature>
<feature type="region of interest" description="Disordered" evidence="5">
    <location>
        <begin position="420"/>
        <end position="468"/>
    </location>
</feature>
<dbReference type="GO" id="GO:0032366">
    <property type="term" value="P:intracellular sterol transport"/>
    <property type="evidence" value="ECO:0007669"/>
    <property type="project" value="TreeGrafter"/>
</dbReference>
<dbReference type="GeneTree" id="ENSGT00940000158013"/>
<dbReference type="InterPro" id="IPR011993">
    <property type="entry name" value="PH-like_dom_sf"/>
</dbReference>
<dbReference type="PROSITE" id="PS51778">
    <property type="entry name" value="VAST"/>
    <property type="match status" value="1"/>
</dbReference>
<name>H3A7F7_LATCH</name>
<dbReference type="EMBL" id="AFYH01059952">
    <property type="status" value="NOT_ANNOTATED_CDS"/>
    <property type="molecule type" value="Genomic_DNA"/>
</dbReference>
<evidence type="ECO:0000256" key="2">
    <source>
        <dbReference type="ARBA" id="ARBA00022692"/>
    </source>
</evidence>
<feature type="compositionally biased region" description="Basic residues" evidence="5">
    <location>
        <begin position="132"/>
        <end position="141"/>
    </location>
</feature>
<dbReference type="Pfam" id="PF16016">
    <property type="entry name" value="VASt"/>
    <property type="match status" value="1"/>
</dbReference>
<dbReference type="InParanoid" id="H3A7F7"/>
<dbReference type="EMBL" id="AFYH01059948">
    <property type="status" value="NOT_ANNOTATED_CDS"/>
    <property type="molecule type" value="Genomic_DNA"/>
</dbReference>
<dbReference type="Gene3D" id="2.30.29.30">
    <property type="entry name" value="Pleckstrin-homology domain (PH domain)/Phosphotyrosine-binding domain (PTB)"/>
    <property type="match status" value="1"/>
</dbReference>
<dbReference type="eggNOG" id="KOG1032">
    <property type="taxonomic scope" value="Eukaryota"/>
</dbReference>
<evidence type="ECO:0000313" key="9">
    <source>
        <dbReference type="Proteomes" id="UP000008672"/>
    </source>
</evidence>
<keyword evidence="2 6" id="KW-0812">Transmembrane</keyword>
<reference evidence="8" key="2">
    <citation type="submission" date="2025-08" db="UniProtKB">
        <authorList>
            <consortium name="Ensembl"/>
        </authorList>
    </citation>
    <scope>IDENTIFICATION</scope>
</reference>
<evidence type="ECO:0000256" key="6">
    <source>
        <dbReference type="SAM" id="Phobius"/>
    </source>
</evidence>
<dbReference type="AlphaFoldDB" id="H3A7F7"/>
<comment type="subcellular location">
    <subcellularLocation>
        <location evidence="1">Membrane</location>
        <topology evidence="1">Single-pass membrane protein</topology>
    </subcellularLocation>
</comment>
<organism evidence="8 9">
    <name type="scientific">Latimeria chalumnae</name>
    <name type="common">Coelacanth</name>
    <dbReference type="NCBI Taxonomy" id="7897"/>
    <lineage>
        <taxon>Eukaryota</taxon>
        <taxon>Metazoa</taxon>
        <taxon>Chordata</taxon>
        <taxon>Craniata</taxon>
        <taxon>Vertebrata</taxon>
        <taxon>Euteleostomi</taxon>
        <taxon>Coelacanthiformes</taxon>
        <taxon>Coelacanthidae</taxon>
        <taxon>Latimeria</taxon>
    </lineage>
</organism>
<dbReference type="EMBL" id="AFYH01059947">
    <property type="status" value="NOT_ANNOTATED_CDS"/>
    <property type="molecule type" value="Genomic_DNA"/>
</dbReference>
<dbReference type="EMBL" id="AFYH01059946">
    <property type="status" value="NOT_ANNOTATED_CDS"/>
    <property type="molecule type" value="Genomic_DNA"/>
</dbReference>
<dbReference type="CDD" id="cd13220">
    <property type="entry name" value="PH-GRAM_GRAMDC"/>
    <property type="match status" value="1"/>
</dbReference>
<dbReference type="Ensembl" id="ENSLACT00000005627.1">
    <property type="protein sequence ID" value="ENSLACP00000005578.1"/>
    <property type="gene ID" value="ENSLACG00000004958.1"/>
</dbReference>
<feature type="region of interest" description="Disordered" evidence="5">
    <location>
        <begin position="124"/>
        <end position="244"/>
    </location>
</feature>
<keyword evidence="4 6" id="KW-0472">Membrane</keyword>
<feature type="compositionally biased region" description="Polar residues" evidence="5">
    <location>
        <begin position="442"/>
        <end position="452"/>
    </location>
</feature>
<dbReference type="SMART" id="SM00568">
    <property type="entry name" value="GRAM"/>
    <property type="match status" value="1"/>
</dbReference>
<evidence type="ECO:0000313" key="8">
    <source>
        <dbReference type="Ensembl" id="ENSLACP00000005578.1"/>
    </source>
</evidence>
<evidence type="ECO:0000259" key="7">
    <source>
        <dbReference type="PROSITE" id="PS51778"/>
    </source>
</evidence>